<reference evidence="1" key="2">
    <citation type="journal article" date="2015" name="Fish Shellfish Immunol.">
        <title>Early steps in the European eel (Anguilla anguilla)-Vibrio vulnificus interaction in the gills: Role of the RtxA13 toxin.</title>
        <authorList>
            <person name="Callol A."/>
            <person name="Pajuelo D."/>
            <person name="Ebbesson L."/>
            <person name="Teles M."/>
            <person name="MacKenzie S."/>
            <person name="Amaro C."/>
        </authorList>
    </citation>
    <scope>NUCLEOTIDE SEQUENCE</scope>
</reference>
<organism evidence="1">
    <name type="scientific">Anguilla anguilla</name>
    <name type="common">European freshwater eel</name>
    <name type="synonym">Muraena anguilla</name>
    <dbReference type="NCBI Taxonomy" id="7936"/>
    <lineage>
        <taxon>Eukaryota</taxon>
        <taxon>Metazoa</taxon>
        <taxon>Chordata</taxon>
        <taxon>Craniata</taxon>
        <taxon>Vertebrata</taxon>
        <taxon>Euteleostomi</taxon>
        <taxon>Actinopterygii</taxon>
        <taxon>Neopterygii</taxon>
        <taxon>Teleostei</taxon>
        <taxon>Anguilliformes</taxon>
        <taxon>Anguillidae</taxon>
        <taxon>Anguilla</taxon>
    </lineage>
</organism>
<proteinExistence type="predicted"/>
<protein>
    <submittedName>
        <fullName evidence="1">Uncharacterized protein</fullName>
    </submittedName>
</protein>
<reference evidence="1" key="1">
    <citation type="submission" date="2014-11" db="EMBL/GenBank/DDBJ databases">
        <authorList>
            <person name="Amaro Gonzalez C."/>
        </authorList>
    </citation>
    <scope>NUCLEOTIDE SEQUENCE</scope>
</reference>
<accession>A0A0E9TIA4</accession>
<evidence type="ECO:0000313" key="1">
    <source>
        <dbReference type="EMBL" id="JAH53399.1"/>
    </source>
</evidence>
<dbReference type="AlphaFoldDB" id="A0A0E9TIA4"/>
<name>A0A0E9TIA4_ANGAN</name>
<sequence length="40" mass="4464">MVLWKNLTGLHRALTSTPSNNFVINWKANWEPGLVASISP</sequence>
<dbReference type="EMBL" id="GBXM01055178">
    <property type="protein sequence ID" value="JAH53399.1"/>
    <property type="molecule type" value="Transcribed_RNA"/>
</dbReference>